<evidence type="ECO:0000313" key="2">
    <source>
        <dbReference type="Proteomes" id="UP001140502"/>
    </source>
</evidence>
<proteinExistence type="predicted"/>
<keyword evidence="2" id="KW-1185">Reference proteome</keyword>
<dbReference type="InterPro" id="IPR036291">
    <property type="entry name" value="NAD(P)-bd_dom_sf"/>
</dbReference>
<comment type="caution">
    <text evidence="1">The sequence shown here is derived from an EMBL/GenBank/DDBJ whole genome shotgun (WGS) entry which is preliminary data.</text>
</comment>
<dbReference type="EMBL" id="JAPEUR010000094">
    <property type="protein sequence ID" value="KAJ4321482.1"/>
    <property type="molecule type" value="Genomic_DNA"/>
</dbReference>
<gene>
    <name evidence="1" type="ORF">N0V84_005284</name>
</gene>
<dbReference type="SUPFAM" id="SSF51735">
    <property type="entry name" value="NAD(P)-binding Rossmann-fold domains"/>
    <property type="match status" value="1"/>
</dbReference>
<dbReference type="Proteomes" id="UP001140502">
    <property type="component" value="Unassembled WGS sequence"/>
</dbReference>
<accession>A0A9W8WDZ3</accession>
<dbReference type="Gene3D" id="3.40.50.720">
    <property type="entry name" value="NAD(P)-binding Rossmann-like Domain"/>
    <property type="match status" value="2"/>
</dbReference>
<name>A0A9W8WDZ3_9HYPO</name>
<evidence type="ECO:0000313" key="1">
    <source>
        <dbReference type="EMBL" id="KAJ4321482.1"/>
    </source>
</evidence>
<organism evidence="1 2">
    <name type="scientific">Fusarium piperis</name>
    <dbReference type="NCBI Taxonomy" id="1435070"/>
    <lineage>
        <taxon>Eukaryota</taxon>
        <taxon>Fungi</taxon>
        <taxon>Dikarya</taxon>
        <taxon>Ascomycota</taxon>
        <taxon>Pezizomycotina</taxon>
        <taxon>Sordariomycetes</taxon>
        <taxon>Hypocreomycetidae</taxon>
        <taxon>Hypocreales</taxon>
        <taxon>Nectriaceae</taxon>
        <taxon>Fusarium</taxon>
        <taxon>Fusarium solani species complex</taxon>
    </lineage>
</organism>
<dbReference type="AlphaFoldDB" id="A0A9W8WDZ3"/>
<sequence>MDHHGGEGEGGKTLMQGEWRDGSLQQYQRAPLENVYKLDKQMLLKQWGYSPAILQSISYYSAAAGVIIEAADVKVAETVIIDPSGGSFDGLAVEMALTLGANVIALAVVGTFKRKGRVVLSGGTPGHLEMPYHVIVHKDLQIKRKWMCEKQTLDKLIKMMESGNLKPVSRVV</sequence>
<protein>
    <submittedName>
        <fullName evidence="1">Uncharacterized protein</fullName>
    </submittedName>
</protein>
<dbReference type="OrthoDB" id="5407715at2759"/>
<reference evidence="1" key="1">
    <citation type="submission" date="2022-10" db="EMBL/GenBank/DDBJ databases">
        <title>Tapping the CABI collections for fungal endophytes: first genome assemblies for Collariella, Neodidymelliopsis, Ascochyta clinopodiicola, Didymella pomorum, Didymosphaeria variabile, Neocosmospora piperis and Neocucurbitaria cava.</title>
        <authorList>
            <person name="Hill R."/>
        </authorList>
    </citation>
    <scope>NUCLEOTIDE SEQUENCE</scope>
    <source>
        <strain evidence="1">IMI 366586</strain>
    </source>
</reference>
<dbReference type="Gene3D" id="3.90.180.10">
    <property type="entry name" value="Medium-chain alcohol dehydrogenases, catalytic domain"/>
    <property type="match status" value="2"/>
</dbReference>